<gene>
    <name evidence="1" type="ORF">GKIL_2190</name>
</gene>
<dbReference type="OrthoDB" id="9911544at2"/>
<dbReference type="EMBL" id="CP003587">
    <property type="protein sequence ID" value="AGY58436.1"/>
    <property type="molecule type" value="Genomic_DNA"/>
</dbReference>
<dbReference type="AlphaFoldDB" id="U5QHN8"/>
<name>U5QHN8_GLOK1</name>
<evidence type="ECO:0000313" key="1">
    <source>
        <dbReference type="EMBL" id="AGY58436.1"/>
    </source>
</evidence>
<dbReference type="STRING" id="1183438.GKIL_2190"/>
<proteinExistence type="predicted"/>
<dbReference type="RefSeq" id="WP_023173588.1">
    <property type="nucleotide sequence ID" value="NC_022600.1"/>
</dbReference>
<dbReference type="KEGG" id="glj:GKIL_2190"/>
<protein>
    <submittedName>
        <fullName evidence="1">Uncharacterized protein</fullName>
    </submittedName>
</protein>
<reference evidence="1 2" key="1">
    <citation type="journal article" date="2013" name="PLoS ONE">
        <title>Cultivation and Complete Genome Sequencing of Gloeobacter kilaueensis sp. nov., from a Lava Cave in Kilauea Caldera, Hawai'i.</title>
        <authorList>
            <person name="Saw J.H."/>
            <person name="Schatz M."/>
            <person name="Brown M.V."/>
            <person name="Kunkel D.D."/>
            <person name="Foster J.S."/>
            <person name="Shick H."/>
            <person name="Christensen S."/>
            <person name="Hou S."/>
            <person name="Wan X."/>
            <person name="Donachie S.P."/>
        </authorList>
    </citation>
    <scope>NUCLEOTIDE SEQUENCE [LARGE SCALE GENOMIC DNA]</scope>
    <source>
        <strain evidence="2">JS</strain>
    </source>
</reference>
<evidence type="ECO:0000313" key="2">
    <source>
        <dbReference type="Proteomes" id="UP000017396"/>
    </source>
</evidence>
<organism evidence="1 2">
    <name type="scientific">Gloeobacter kilaueensis (strain ATCC BAA-2537 / CCAP 1431/1 / ULC 316 / JS1)</name>
    <dbReference type="NCBI Taxonomy" id="1183438"/>
    <lineage>
        <taxon>Bacteria</taxon>
        <taxon>Bacillati</taxon>
        <taxon>Cyanobacteriota</taxon>
        <taxon>Cyanophyceae</taxon>
        <taxon>Gloeobacterales</taxon>
        <taxon>Gloeobacteraceae</taxon>
        <taxon>Gloeobacter</taxon>
    </lineage>
</organism>
<accession>U5QHN8</accession>
<keyword evidence="2" id="KW-1185">Reference proteome</keyword>
<dbReference type="Proteomes" id="UP000017396">
    <property type="component" value="Chromosome"/>
</dbReference>
<dbReference type="HOGENOM" id="CLU_2806393_0_0_3"/>
<sequence>MNAIRLPILTGCLKTRPATPASIYKFLRLSGRPVGNNVLYLRGRSSRLPVRIRLSYRPASVLERLIA</sequence>